<comment type="caution">
    <text evidence="2">The sequence shown here is derived from an EMBL/GenBank/DDBJ whole genome shotgun (WGS) entry which is preliminary data.</text>
</comment>
<organism evidence="2 3">
    <name type="scientific">Cyclotella atomus</name>
    <dbReference type="NCBI Taxonomy" id="382360"/>
    <lineage>
        <taxon>Eukaryota</taxon>
        <taxon>Sar</taxon>
        <taxon>Stramenopiles</taxon>
        <taxon>Ochrophyta</taxon>
        <taxon>Bacillariophyta</taxon>
        <taxon>Coscinodiscophyceae</taxon>
        <taxon>Thalassiosirophycidae</taxon>
        <taxon>Stephanodiscales</taxon>
        <taxon>Stephanodiscaceae</taxon>
        <taxon>Cyclotella</taxon>
    </lineage>
</organism>
<dbReference type="Proteomes" id="UP001530400">
    <property type="component" value="Unassembled WGS sequence"/>
</dbReference>
<name>A0ABD3MSZ1_9STRA</name>
<dbReference type="InterPro" id="IPR012334">
    <property type="entry name" value="Pectin_lyas_fold"/>
</dbReference>
<dbReference type="InterPro" id="IPR039448">
    <property type="entry name" value="Beta_helix"/>
</dbReference>
<dbReference type="InterPro" id="IPR001810">
    <property type="entry name" value="F-box_dom"/>
</dbReference>
<dbReference type="PROSITE" id="PS50181">
    <property type="entry name" value="FBOX"/>
    <property type="match status" value="1"/>
</dbReference>
<evidence type="ECO:0000259" key="1">
    <source>
        <dbReference type="PROSITE" id="PS50181"/>
    </source>
</evidence>
<dbReference type="InterPro" id="IPR011050">
    <property type="entry name" value="Pectin_lyase_fold/virulence"/>
</dbReference>
<protein>
    <recommendedName>
        <fullName evidence="1">F-box domain-containing protein</fullName>
    </recommendedName>
</protein>
<evidence type="ECO:0000313" key="3">
    <source>
        <dbReference type="Proteomes" id="UP001530400"/>
    </source>
</evidence>
<dbReference type="SUPFAM" id="SSF51126">
    <property type="entry name" value="Pectin lyase-like"/>
    <property type="match status" value="1"/>
</dbReference>
<reference evidence="2 3" key="1">
    <citation type="submission" date="2024-10" db="EMBL/GenBank/DDBJ databases">
        <title>Updated reference genomes for cyclostephanoid diatoms.</title>
        <authorList>
            <person name="Roberts W.R."/>
            <person name="Alverson A.J."/>
        </authorList>
    </citation>
    <scope>NUCLEOTIDE SEQUENCE [LARGE SCALE GENOMIC DNA]</scope>
    <source>
        <strain evidence="2 3">AJA010-31</strain>
    </source>
</reference>
<dbReference type="AlphaFoldDB" id="A0ABD3MSZ1"/>
<dbReference type="SUPFAM" id="SSF81383">
    <property type="entry name" value="F-box domain"/>
    <property type="match status" value="1"/>
</dbReference>
<keyword evidence="3" id="KW-1185">Reference proteome</keyword>
<evidence type="ECO:0000313" key="2">
    <source>
        <dbReference type="EMBL" id="KAL3766797.1"/>
    </source>
</evidence>
<proteinExistence type="predicted"/>
<gene>
    <name evidence="2" type="ORF">ACHAWO_002945</name>
</gene>
<sequence>MKTPQCHLLKNLGFAKPKCSPFVPSFSPVSLSAATPAHAMLTDSNLLNMPDDVLFQILLHCGPVEVDDSVKLVCRRLHKATSMSLDLWKVFCSMTGKSQPKQYANAERKMINRFFTPHDFCGLEIAGKLNFYRQHYYRNPCVPIDFESINEALQYCPRSKSNPFPIEDKERFYSDEGSVVIMPGTYQERITIHGEKLVEGQPLKSVTIRAAVPSVGASIVHYQRLRNQTKNQSAFTISTRTNDDLEDSGIIVKLSHLQILHATPGADIWNGNTAIMIDGLRAQVIIDSCKIQSDSGRGLVVTNQAELQMTHSSIVNCAATGFYLGDWGSRAKISSSNIVGCGFGDIALQQPSSDEEREERDAFLNQFVHARTGQPIPRNQIEVVPQGHSGVYIESSMAWIEDSLIAGNSLTGLSVVRSGFVNLSGSDVTENGSGHEEQVMVEDLHDLRNDVHLNVSIRGGLMEGPLANNFVSRIDSSGEEVIYKGGMAREVPHSIAEPLTLANLLR</sequence>
<feature type="domain" description="F-box" evidence="1">
    <location>
        <begin position="43"/>
        <end position="91"/>
    </location>
</feature>
<accession>A0ABD3MSZ1</accession>
<dbReference type="EMBL" id="JALLPJ020001379">
    <property type="protein sequence ID" value="KAL3766797.1"/>
    <property type="molecule type" value="Genomic_DNA"/>
</dbReference>
<dbReference type="InterPro" id="IPR036047">
    <property type="entry name" value="F-box-like_dom_sf"/>
</dbReference>
<dbReference type="Gene3D" id="2.160.20.10">
    <property type="entry name" value="Single-stranded right-handed beta-helix, Pectin lyase-like"/>
    <property type="match status" value="1"/>
</dbReference>
<dbReference type="Pfam" id="PF13229">
    <property type="entry name" value="Beta_helix"/>
    <property type="match status" value="1"/>
</dbReference>